<evidence type="ECO:0000256" key="5">
    <source>
        <dbReference type="ARBA" id="ARBA00023136"/>
    </source>
</evidence>
<proteinExistence type="predicted"/>
<dbReference type="InterPro" id="IPR050833">
    <property type="entry name" value="Poly_Biosynth_Transport"/>
</dbReference>
<dbReference type="Pfam" id="PF01943">
    <property type="entry name" value="Polysacc_synt"/>
    <property type="match status" value="1"/>
</dbReference>
<protein>
    <submittedName>
        <fullName evidence="7">O-antigen/teichoic acid export membrane protein</fullName>
    </submittedName>
</protein>
<dbReference type="PANTHER" id="PTHR30250:SF11">
    <property type="entry name" value="O-ANTIGEN TRANSPORTER-RELATED"/>
    <property type="match status" value="1"/>
</dbReference>
<evidence type="ECO:0000256" key="1">
    <source>
        <dbReference type="ARBA" id="ARBA00004651"/>
    </source>
</evidence>
<feature type="transmembrane region" description="Helical" evidence="6">
    <location>
        <begin position="344"/>
        <end position="367"/>
    </location>
</feature>
<sequence length="495" mass="51063">MRAREEPDLDGTLTSPEAGNRAIRGGAIRVAGYGAGLLLTALVTPFLLRHLGVAEFGQYTTVIAIVTMVQGFTDAGLTIVGQRIYVHADAAGRRRLMGDLLGMRLVLTPVGIVLGVLFSVVAGYPNAIVSGTIVAGIGTIFAVLAAALAMPLGAELRFGAVTAIDFSRQLAIVVGITVLVIAGAGLLPFFFVYIVAGLVAIAVALACLGTSSWFMPRFDLRDSIAFLREALPVGLSLVVNTSYVRALIVICSLLATEEQTGLFSASYRISEILLGVPQMMLGAAFPILAHAHAADRDRLAYALQRMGEAALLVGVAVGLVLAVGAVPIIAVLGGSEFGGAADALRIQSVAIAGAFMTQVGTTALIAVHRQRELLLVNLFALVVVVVLGVTLIPAWGADGAALAASIGEVALAVVALTLLSRAEPELRPRLMYVPKLLAASGVAMLCLLLPGSDAIAAVAALAVYLSLAWLLRAVPDELLAALPRRGRAGAPHAGP</sequence>
<feature type="transmembrane region" description="Helical" evidence="6">
    <location>
        <begin position="127"/>
        <end position="149"/>
    </location>
</feature>
<dbReference type="PANTHER" id="PTHR30250">
    <property type="entry name" value="PST FAMILY PREDICTED COLANIC ACID TRANSPORTER"/>
    <property type="match status" value="1"/>
</dbReference>
<dbReference type="InterPro" id="IPR002797">
    <property type="entry name" value="Polysacc_synth"/>
</dbReference>
<reference evidence="7 8" key="1">
    <citation type="submission" date="2020-08" db="EMBL/GenBank/DDBJ databases">
        <title>Genomic Encyclopedia of Archaeal and Bacterial Type Strains, Phase II (KMG-II): from individual species to whole genera.</title>
        <authorList>
            <person name="Goeker M."/>
        </authorList>
    </citation>
    <scope>NUCLEOTIDE SEQUENCE [LARGE SCALE GENOMIC DNA]</scope>
    <source>
        <strain evidence="7 8">DSM 23288</strain>
    </source>
</reference>
<keyword evidence="3 6" id="KW-0812">Transmembrane</keyword>
<feature type="transmembrane region" description="Helical" evidence="6">
    <location>
        <begin position="401"/>
        <end position="420"/>
    </location>
</feature>
<evidence type="ECO:0000313" key="8">
    <source>
        <dbReference type="Proteomes" id="UP000585272"/>
    </source>
</evidence>
<feature type="transmembrane region" description="Helical" evidence="6">
    <location>
        <begin position="101"/>
        <end position="121"/>
    </location>
</feature>
<dbReference type="AlphaFoldDB" id="A0A840IB93"/>
<evidence type="ECO:0000256" key="3">
    <source>
        <dbReference type="ARBA" id="ARBA00022692"/>
    </source>
</evidence>
<evidence type="ECO:0000313" key="7">
    <source>
        <dbReference type="EMBL" id="MBB4661513.1"/>
    </source>
</evidence>
<dbReference type="GO" id="GO:0005886">
    <property type="term" value="C:plasma membrane"/>
    <property type="evidence" value="ECO:0007669"/>
    <property type="project" value="UniProtKB-SubCell"/>
</dbReference>
<accession>A0A840IB93</accession>
<feature type="transmembrane region" description="Helical" evidence="6">
    <location>
        <begin position="60"/>
        <end position="80"/>
    </location>
</feature>
<organism evidence="7 8">
    <name type="scientific">Conexibacter arvalis</name>
    <dbReference type="NCBI Taxonomy" id="912552"/>
    <lineage>
        <taxon>Bacteria</taxon>
        <taxon>Bacillati</taxon>
        <taxon>Actinomycetota</taxon>
        <taxon>Thermoleophilia</taxon>
        <taxon>Solirubrobacterales</taxon>
        <taxon>Conexibacteraceae</taxon>
        <taxon>Conexibacter</taxon>
    </lineage>
</organism>
<keyword evidence="4 6" id="KW-1133">Transmembrane helix</keyword>
<evidence type="ECO:0000256" key="4">
    <source>
        <dbReference type="ARBA" id="ARBA00022989"/>
    </source>
</evidence>
<dbReference type="Proteomes" id="UP000585272">
    <property type="component" value="Unassembled WGS sequence"/>
</dbReference>
<feature type="transmembrane region" description="Helical" evidence="6">
    <location>
        <begin position="30"/>
        <end position="48"/>
    </location>
</feature>
<feature type="transmembrane region" description="Helical" evidence="6">
    <location>
        <begin position="309"/>
        <end position="332"/>
    </location>
</feature>
<comment type="caution">
    <text evidence="7">The sequence shown here is derived from an EMBL/GenBank/DDBJ whole genome shotgun (WGS) entry which is preliminary data.</text>
</comment>
<comment type="subcellular location">
    <subcellularLocation>
        <location evidence="1">Cell membrane</location>
        <topology evidence="1">Multi-pass membrane protein</topology>
    </subcellularLocation>
</comment>
<feature type="transmembrane region" description="Helical" evidence="6">
    <location>
        <begin position="170"/>
        <end position="187"/>
    </location>
</feature>
<dbReference type="RefSeq" id="WP_183339731.1">
    <property type="nucleotide sequence ID" value="NZ_JACHNU010000001.1"/>
</dbReference>
<evidence type="ECO:0000256" key="2">
    <source>
        <dbReference type="ARBA" id="ARBA00022475"/>
    </source>
</evidence>
<feature type="transmembrane region" description="Helical" evidence="6">
    <location>
        <begin position="267"/>
        <end position="288"/>
    </location>
</feature>
<evidence type="ECO:0000256" key="6">
    <source>
        <dbReference type="SAM" id="Phobius"/>
    </source>
</evidence>
<keyword evidence="8" id="KW-1185">Reference proteome</keyword>
<keyword evidence="5 6" id="KW-0472">Membrane</keyword>
<feature type="transmembrane region" description="Helical" evidence="6">
    <location>
        <begin position="193"/>
        <end position="214"/>
    </location>
</feature>
<feature type="transmembrane region" description="Helical" evidence="6">
    <location>
        <begin position="235"/>
        <end position="255"/>
    </location>
</feature>
<gene>
    <name evidence="7" type="ORF">BDZ31_001086</name>
</gene>
<keyword evidence="2" id="KW-1003">Cell membrane</keyword>
<feature type="transmembrane region" description="Helical" evidence="6">
    <location>
        <begin position="374"/>
        <end position="395"/>
    </location>
</feature>
<name>A0A840IB93_9ACTN</name>
<dbReference type="EMBL" id="JACHNU010000001">
    <property type="protein sequence ID" value="MBB4661513.1"/>
    <property type="molecule type" value="Genomic_DNA"/>
</dbReference>